<reference evidence="2 3" key="1">
    <citation type="submission" date="2019-12" db="EMBL/GenBank/DDBJ databases">
        <authorList>
            <person name="Scholz U."/>
            <person name="Mascher M."/>
            <person name="Fiebig A."/>
        </authorList>
    </citation>
    <scope>NUCLEOTIDE SEQUENCE</scope>
</reference>
<accession>A0A7I8IQM7</accession>
<organism evidence="2">
    <name type="scientific">Spirodela intermedia</name>
    <name type="common">Intermediate duckweed</name>
    <dbReference type="NCBI Taxonomy" id="51605"/>
    <lineage>
        <taxon>Eukaryota</taxon>
        <taxon>Viridiplantae</taxon>
        <taxon>Streptophyta</taxon>
        <taxon>Embryophyta</taxon>
        <taxon>Tracheophyta</taxon>
        <taxon>Spermatophyta</taxon>
        <taxon>Magnoliopsida</taxon>
        <taxon>Liliopsida</taxon>
        <taxon>Araceae</taxon>
        <taxon>Lemnoideae</taxon>
        <taxon>Spirodela</taxon>
    </lineage>
</organism>
<evidence type="ECO:0000313" key="2">
    <source>
        <dbReference type="EMBL" id="CAA2620342.1"/>
    </source>
</evidence>
<evidence type="ECO:0000313" key="3">
    <source>
        <dbReference type="Proteomes" id="UP001189122"/>
    </source>
</evidence>
<gene>
    <name evidence="2" type="ORF">SI7747_05006511</name>
</gene>
<sequence>MKKTEPSPENTQSNNRNIRSGAIPSTACVKNWENSHLVDYQKKKIKKLPEPCPEGMGLPEELAAWH</sequence>
<dbReference type="Proteomes" id="UP001189122">
    <property type="component" value="Unassembled WGS sequence"/>
</dbReference>
<keyword evidence="3" id="KW-1185">Reference proteome</keyword>
<dbReference type="AlphaFoldDB" id="A0A7I8IQM7"/>
<evidence type="ECO:0000256" key="1">
    <source>
        <dbReference type="SAM" id="MobiDB-lite"/>
    </source>
</evidence>
<dbReference type="EMBL" id="CACRZD030000005">
    <property type="protein sequence ID" value="CAA6660092.1"/>
    <property type="molecule type" value="Genomic_DNA"/>
</dbReference>
<feature type="region of interest" description="Disordered" evidence="1">
    <location>
        <begin position="1"/>
        <end position="22"/>
    </location>
</feature>
<name>A0A7I8IQM7_SPIIN</name>
<protein>
    <submittedName>
        <fullName evidence="2">Uncharacterized protein</fullName>
    </submittedName>
</protein>
<proteinExistence type="predicted"/>
<feature type="compositionally biased region" description="Polar residues" evidence="1">
    <location>
        <begin position="7"/>
        <end position="18"/>
    </location>
</feature>
<dbReference type="EMBL" id="LR743592">
    <property type="protein sequence ID" value="CAA2620342.1"/>
    <property type="molecule type" value="Genomic_DNA"/>
</dbReference>